<feature type="region of interest" description="Disordered" evidence="1">
    <location>
        <begin position="359"/>
        <end position="380"/>
    </location>
</feature>
<dbReference type="Pfam" id="PF15741">
    <property type="entry name" value="LRIF1"/>
    <property type="match status" value="2"/>
</dbReference>
<feature type="region of interest" description="Disordered" evidence="1">
    <location>
        <begin position="614"/>
        <end position="637"/>
    </location>
</feature>
<evidence type="ECO:0000313" key="2">
    <source>
        <dbReference type="Proteomes" id="UP000808372"/>
    </source>
</evidence>
<organism evidence="2 3">
    <name type="scientific">Salvelinus namaycush</name>
    <name type="common">Lake trout</name>
    <name type="synonym">Salmo namaycush</name>
    <dbReference type="NCBI Taxonomy" id="8040"/>
    <lineage>
        <taxon>Eukaryota</taxon>
        <taxon>Metazoa</taxon>
        <taxon>Chordata</taxon>
        <taxon>Craniata</taxon>
        <taxon>Vertebrata</taxon>
        <taxon>Euteleostomi</taxon>
        <taxon>Actinopterygii</taxon>
        <taxon>Neopterygii</taxon>
        <taxon>Teleostei</taxon>
        <taxon>Protacanthopterygii</taxon>
        <taxon>Salmoniformes</taxon>
        <taxon>Salmonidae</taxon>
        <taxon>Salmoninae</taxon>
        <taxon>Salvelinus</taxon>
    </lineage>
</organism>
<sequence>MSNLNIVSYSSQGKTMASQGACLSGTGVFYQAMPAVGTNGRTVMNLIPVQKVNGQFVRSPTGTIKDIAETKRDYTSNVPSISKSNISISGPTAKEQFVNKRPFYVSTSPNPANLTGIYPSVRIQTPIVTTKVAQSAGSLTSPEFTCGNTFGQSLINKKKLPVTVKSPALPNGQYLQIPPNAQVKTLPASALPPAIKRQIFTSSTTCASNSPMVLYVSPVQTMKHNYVPTSPKSAPSLSRLPRSSGQTLSTCSSTGSRQCSITAKDGKRLVTPIKWVIEEADGLPAPCRVPVNSSSMTSDILKTVAEMEKASKTCDHTAKNHSTSQEGQTKIGQEKDNALVMYNGKVYFVANKTPALCNRPSKPLEASRSMGTSSTQAKENVGFNQRISLPPSLPLCSSSGSQLSNKTRPDPKHIVIPDEIIDLCDDDSQDDLTCQAISTRDVTRQLFRQSEVDEDEDSNVIFVSYLPPKAVPKVGEGEMSHLLDDFGAEQEMVRSQNNLNGQVVDSQNNVSGLSIERCQNVGTAHDMADCQGIATGQELNSRQQNITGQDWKRLHMEDFYGSATGLRIENIQSGATTQEMGNIQNDATDQSIGNSQYNASTQEMENIPESTALQTEMETHKKKSSSDPIPEQQTSMLDQESLETCDRLLKQMFGITSDVQICLKRIDSKPKANPKVFPQIGTTNKRTIEAIRKLLQRSIFVTKKRVHNETQVSATRNNDSCPKNAKRQKIEKVENAFKSSENPEPLTSQTPQLDMQPLTSQTPQLILQPLTSQTPQLDMLFDGEQIFVYEEPTVNYFISTTDETVVPSKPLPDLDLVHISKRSSNSPVSSVHPQTNTEAMDCAPRPCCGTASNIKPNSRRRRRGKGRRCTACPCEVTGTQVKAMSTSSTSQEEPDSSKPPNTRSSGNRTSAVAESTKQKGRKSTKAQAKDKEKASMEIQCPSTMSEQGSSTAGEIPTSYLCSIAPMDPEEIKRHERIKRLKDLLKEKEAALEMIRKNMS</sequence>
<dbReference type="KEGG" id="snh:120060971"/>
<feature type="region of interest" description="Disordered" evidence="1">
    <location>
        <begin position="849"/>
        <end position="953"/>
    </location>
</feature>
<dbReference type="AlphaFoldDB" id="A0A8U1EYJ1"/>
<evidence type="ECO:0000256" key="1">
    <source>
        <dbReference type="SAM" id="MobiDB-lite"/>
    </source>
</evidence>
<dbReference type="RefSeq" id="XP_038866353.1">
    <property type="nucleotide sequence ID" value="XM_039010425.1"/>
</dbReference>
<feature type="compositionally biased region" description="Polar residues" evidence="1">
    <location>
        <begin position="940"/>
        <end position="952"/>
    </location>
</feature>
<gene>
    <name evidence="3" type="primary">LOC120060971</name>
</gene>
<dbReference type="Proteomes" id="UP000808372">
    <property type="component" value="Chromosome 16"/>
</dbReference>
<dbReference type="GO" id="GO:0006355">
    <property type="term" value="P:regulation of DNA-templated transcription"/>
    <property type="evidence" value="ECO:0007669"/>
    <property type="project" value="InterPro"/>
</dbReference>
<keyword evidence="2" id="KW-1185">Reference proteome</keyword>
<feature type="compositionally biased region" description="Polar residues" evidence="1">
    <location>
        <begin position="898"/>
        <end position="915"/>
    </location>
</feature>
<feature type="compositionally biased region" description="Polar residues" evidence="1">
    <location>
        <begin position="320"/>
        <end position="331"/>
    </location>
</feature>
<protein>
    <submittedName>
        <fullName evidence="3">Uncharacterized protein LOC120060971 isoform X1</fullName>
    </submittedName>
</protein>
<dbReference type="GeneID" id="120060971"/>
<name>A0A8U1EYJ1_SALNM</name>
<dbReference type="InterPro" id="IPR026191">
    <property type="entry name" value="LRIF1"/>
</dbReference>
<feature type="compositionally biased region" description="Low complexity" evidence="1">
    <location>
        <begin position="230"/>
        <end position="244"/>
    </location>
</feature>
<reference evidence="3" key="1">
    <citation type="submission" date="2025-08" db="UniProtKB">
        <authorList>
            <consortium name="RefSeq"/>
        </authorList>
    </citation>
    <scope>IDENTIFICATION</scope>
    <source>
        <tissue evidence="3">White muscle</tissue>
    </source>
</reference>
<feature type="region of interest" description="Disordered" evidence="1">
    <location>
        <begin position="313"/>
        <end position="332"/>
    </location>
</feature>
<proteinExistence type="predicted"/>
<feature type="region of interest" description="Disordered" evidence="1">
    <location>
        <begin position="228"/>
        <end position="256"/>
    </location>
</feature>
<dbReference type="OrthoDB" id="9944055at2759"/>
<feature type="compositionally biased region" description="Polar residues" evidence="1">
    <location>
        <begin position="877"/>
        <end position="891"/>
    </location>
</feature>
<dbReference type="GO" id="GO:0042974">
    <property type="term" value="F:nuclear retinoic acid receptor binding"/>
    <property type="evidence" value="ECO:0007669"/>
    <property type="project" value="InterPro"/>
</dbReference>
<dbReference type="PANTHER" id="PTHR16131:SF2">
    <property type="entry name" value="LIGAND-DEPENDENT NUCLEAR RECEPTOR-INTERACTING FACTOR 1"/>
    <property type="match status" value="1"/>
</dbReference>
<feature type="compositionally biased region" description="Polar residues" evidence="1">
    <location>
        <begin position="369"/>
        <end position="380"/>
    </location>
</feature>
<feature type="compositionally biased region" description="Polar residues" evidence="1">
    <location>
        <begin position="245"/>
        <end position="256"/>
    </location>
</feature>
<feature type="compositionally biased region" description="Basic residues" evidence="1">
    <location>
        <begin position="857"/>
        <end position="868"/>
    </location>
</feature>
<dbReference type="PANTHER" id="PTHR16131">
    <property type="entry name" value="LIGAND-DEPENDENT NUCLEAR RECEPTOR-INTERACTING FACTOR 1"/>
    <property type="match status" value="1"/>
</dbReference>
<evidence type="ECO:0000313" key="3">
    <source>
        <dbReference type="RefSeq" id="XP_038866353.1"/>
    </source>
</evidence>
<accession>A0A8U1EYJ1</accession>